<feature type="domain" description="Dynein heavy chain linker" evidence="17">
    <location>
        <begin position="1264"/>
        <end position="1370"/>
    </location>
</feature>
<evidence type="ECO:0000259" key="19">
    <source>
        <dbReference type="Pfam" id="PF12777"/>
    </source>
</evidence>
<keyword evidence="5" id="KW-0677">Repeat</keyword>
<feature type="coiled-coil region" evidence="14">
    <location>
        <begin position="2701"/>
        <end position="2728"/>
    </location>
</feature>
<dbReference type="Gene3D" id="1.10.8.710">
    <property type="match status" value="1"/>
</dbReference>
<keyword evidence="12" id="KW-0206">Cytoskeleton</keyword>
<dbReference type="SUPFAM" id="SSF52540">
    <property type="entry name" value="P-loop containing nucleoside triphosphate hydrolases"/>
    <property type="match status" value="4"/>
</dbReference>
<dbReference type="Ensembl" id="ENSTNIT00000014229.1">
    <property type="protein sequence ID" value="ENSTNIP00000014033.1"/>
    <property type="gene ID" value="ENSTNIG00000011098.1"/>
</dbReference>
<keyword evidence="11" id="KW-0505">Motor protein</keyword>
<dbReference type="InterPro" id="IPR043157">
    <property type="entry name" value="Dynein_AAA1S"/>
</dbReference>
<dbReference type="Pfam" id="PF03028">
    <property type="entry name" value="Dynein_heavy"/>
    <property type="match status" value="1"/>
</dbReference>
<dbReference type="Pfam" id="PF18199">
    <property type="entry name" value="Dynein_C"/>
    <property type="match status" value="1"/>
</dbReference>
<feature type="domain" description="Dynein heavy chain AAA module D4" evidence="20">
    <location>
        <begin position="2437"/>
        <end position="2696"/>
    </location>
</feature>
<dbReference type="Gene3D" id="1.20.920.30">
    <property type="match status" value="1"/>
</dbReference>
<dbReference type="Gene3D" id="1.20.58.1120">
    <property type="match status" value="1"/>
</dbReference>
<dbReference type="PANTHER" id="PTHR45703">
    <property type="entry name" value="DYNEIN HEAVY CHAIN"/>
    <property type="match status" value="1"/>
</dbReference>
<dbReference type="InterPro" id="IPR004273">
    <property type="entry name" value="Dynein_heavy_D6_P-loop"/>
</dbReference>
<dbReference type="GO" id="GO:0030286">
    <property type="term" value="C:dynein complex"/>
    <property type="evidence" value="ECO:0007669"/>
    <property type="project" value="UniProtKB-KW"/>
</dbReference>
<dbReference type="FunFam" id="3.40.50.300:FF:000049">
    <property type="entry name" value="Dynein, axonemal, heavy chain 5"/>
    <property type="match status" value="1"/>
</dbReference>
<feature type="domain" description="Dynein heavy chain AAA lid" evidence="24">
    <location>
        <begin position="3689"/>
        <end position="3825"/>
    </location>
</feature>
<feature type="domain" description="Dynein heavy chain hydrolytic ATP-binding dynein motor region" evidence="18">
    <location>
        <begin position="1509"/>
        <end position="1819"/>
    </location>
</feature>
<dbReference type="InterPro" id="IPR041228">
    <property type="entry name" value="Dynein_C"/>
</dbReference>
<dbReference type="InterPro" id="IPR043160">
    <property type="entry name" value="Dynein_C_barrel"/>
</dbReference>
<evidence type="ECO:0000259" key="16">
    <source>
        <dbReference type="Pfam" id="PF08385"/>
    </source>
</evidence>
<dbReference type="FunFam" id="3.40.50.300:FF:000219">
    <property type="entry name" value="Dynein axonemal heavy chain 17"/>
    <property type="match status" value="1"/>
</dbReference>
<evidence type="ECO:0000256" key="8">
    <source>
        <dbReference type="ARBA" id="ARBA00023017"/>
    </source>
</evidence>
<dbReference type="Pfam" id="PF18198">
    <property type="entry name" value="AAA_lid_11"/>
    <property type="match status" value="1"/>
</dbReference>
<dbReference type="InterPro" id="IPR013594">
    <property type="entry name" value="Dynein_heavy_tail"/>
</dbReference>
<feature type="domain" description="Dynein heavy chain ATP-binding dynein motor region" evidence="21">
    <location>
        <begin position="3079"/>
        <end position="3296"/>
    </location>
</feature>
<dbReference type="InterPro" id="IPR013602">
    <property type="entry name" value="Dynein_heavy_linker"/>
</dbReference>
<name>H3D0J7_TETNG</name>
<dbReference type="InterPro" id="IPR024317">
    <property type="entry name" value="Dynein_heavy_chain_D4_dom"/>
</dbReference>
<dbReference type="GO" id="GO:0051959">
    <property type="term" value="F:dynein light intermediate chain binding"/>
    <property type="evidence" value="ECO:0007669"/>
    <property type="project" value="InterPro"/>
</dbReference>
<feature type="domain" description="Dynein heavy chain coiled coil stalk" evidence="19">
    <location>
        <begin position="2709"/>
        <end position="3053"/>
    </location>
</feature>
<dbReference type="FunFam" id="3.40.50.300:FF:000945">
    <property type="entry name" value="Dynein axonemal heavy chain 9"/>
    <property type="match status" value="1"/>
</dbReference>
<comment type="similarity">
    <text evidence="2">Belongs to the dynein heavy chain family.</text>
</comment>
<evidence type="ECO:0000256" key="9">
    <source>
        <dbReference type="ARBA" id="ARBA00023054"/>
    </source>
</evidence>
<evidence type="ECO:0000256" key="7">
    <source>
        <dbReference type="ARBA" id="ARBA00022840"/>
    </source>
</evidence>
<keyword evidence="6" id="KW-0547">Nucleotide-binding</keyword>
<feature type="domain" description="Dynein heavy chain AAA 5 extension" evidence="22">
    <location>
        <begin position="1977"/>
        <end position="2050"/>
    </location>
</feature>
<evidence type="ECO:0000256" key="14">
    <source>
        <dbReference type="SAM" id="Coils"/>
    </source>
</evidence>
<evidence type="ECO:0000259" key="15">
    <source>
        <dbReference type="Pfam" id="PF03028"/>
    </source>
</evidence>
<evidence type="ECO:0000256" key="6">
    <source>
        <dbReference type="ARBA" id="ARBA00022741"/>
    </source>
</evidence>
<dbReference type="Pfam" id="PF12775">
    <property type="entry name" value="AAA_7"/>
    <property type="match status" value="1"/>
</dbReference>
<dbReference type="InterPro" id="IPR041658">
    <property type="entry name" value="AAA_lid_11"/>
</dbReference>
<evidence type="ECO:0000256" key="2">
    <source>
        <dbReference type="ARBA" id="ARBA00008887"/>
    </source>
</evidence>
<dbReference type="InterPro" id="IPR041589">
    <property type="entry name" value="DNAH3_AAA_lid_1"/>
</dbReference>
<feature type="domain" description="Dynein heavy chain 3 AAA+ lid" evidence="23">
    <location>
        <begin position="2294"/>
        <end position="2389"/>
    </location>
</feature>
<dbReference type="FunFam" id="3.10.490.20:FF:000002">
    <property type="entry name" value="Dynein axonemal heavy chain 17"/>
    <property type="match status" value="1"/>
</dbReference>
<keyword evidence="9 14" id="KW-0175">Coiled coil</keyword>
<sequence>DERVDFLREQAFCVLRVKTDKWNRFIGTEENQKMILDFLDHIWTDKLLLYTGPGGTLHAGNAQASPQWRSKVLCVLKKGVKRITRDGFRYQLQLGEVPCFPMEHLPVVISEVLLHVLSNGLNHQDWPQVTLDDIQNHLERLRTRVVTLKGQAEGRTLLPLPLCLERAQTQEIVLSPIGWPLDQALFSSIETLTVQWSLQICDVLRKDSGALLLRGDHPGPAEEIQFWSAQRENLLGIQSQLRSPKVECIMEILRQVKSSYYPSFKDVCLEVDEAVLEAEDIDLYLRPLRRVISNLEETTFPKVADVLPALFHTLCLIWSHSRYYCTAQRMVVLLQEFCNLIIEKAFAYLIPEELFKMELEEGVERVQITITVLQTFKQLFYAHRQRIPQYFRDTAAIRLWDFPARLVFQRSDCIMERLRMIEELFATALDFLKLEKVELGGSRGKVLSQMVLGISEEFHDHWRAIRESKYDSLDYTNDDFVCHYMHFMEQSRDFDQRLATVLNQAFQDSKNLNSTFKLLNIFSTLLERPRIHQQFAPNYNVLLAMFSQEIDHCQVIFNHHRVALQSGCATLGKNMPSVAGNLKWSQQLRSRILSNRSNLCQLAHVPLGCAEVDDVLQKCEHVLESLDQLDEQLFSEWTVGLEETCQSHLKEPLLTLDTDTGCFHVNFSPVLTSVLREVKYLDMLKTPNIPKAAVQLHSQQERLYVYTQTLTLVTQWYNQLHSTLLDVELELVKDEMDAMRRQLEPALQELVWSQDDLMDYIQSTRDLMKGISSRVQKSKANVETIQALMAKFSQRPFITRRSNDSVFQILSDIEESVTKQHTLVRSAGEQIHNLLQENQSLLGVSDLDSSEWKAYTDYVDNIVLTGFCSAIRCSLQYLLDYTDAAQRCAPLFEVQLLLSGNEMTFDPPLDLSYRGNFYEIVDKMVASITHMASFIPRLAKHKQLDNYQSNINEMEDLAEMCHTIRSRARMAVAKIREYQASFSSYRYLWTDDRSEFMRQFLLYGHVLSTEEAELYAEYELKKNPPTLDNFKEQINLFETLYLRVSKMEDQRVFCGWLQLDIKPFKHTLMNVIKKWSWMFKEHLLNHVNESVRELSSFLLDTTLGLSDKVVDGDYAGLVTIMGHLMAIRDRQISNEKHFKPLKSTAELLKTYGQQLPESIHTQLEELPEKWKSLKKIAFTVKHEVAPLQSNEVSVIRRKCAWFEVKQHEFRERFRTEPIFRINVEEPYKLLDESNQAVAVMETDMKKLQDTADLFEVSFPEYKQLRQCRSDITLVKAVWDMVIFVKSSIEDWTKTPWKEINVEQMDMELRRFAKEMKMLEKEVRVWDVYAGLESIVKNLLTSLRAVNELQNSAVRERHWQQLMNTTGVRGRFGSCLSVSESVKKNQESYSTVYVMLYTPFYLLLCNLMYFHLTDLPSHVQACNNRSKSVNPITQLNSLIHMLLGDLSPGDRQKIMTICTIDVHARDVVANLISQKVASAQAFAWLSQLRHCWDDETGHCYVNICDAQFQFSYEYLGNTNRLVITPLTDRCYITLTQSLHLTMSGAPSGPAGTGKTETTKDLGRSLGIMVYVFNCSEQMDYKSIGNIYKGLAQTGVWGCFDEFNRISVEVLSVVAVQVKTIQDAIRNKKRRFHFLGEEIDLKPTVGIFITLNPGYAGRAELPENLKALFRPCAMVIPDFELICEIMLVAEGFIDARLLARKFICLYTLCKELLSKQDHYDWGLRAIKSVLVVAGSLKREDRSRPEAQVLMRALRDFNLPKIVTSDVPIFLGVLNILFGIQSNHIYVTHNPVFSCLQVSQLEELLAVRHSVFVVGGPGTGKSQILKTLHRTYANMKLKPVWTDINPKAVTTDELFGYLHPATREWKDGLFSSTMRELTSLSHDGPKWIVLDGDIDPMWIESLNTVMDDNKVLTLASNERISLSSSMRLLFEISHLKAATPATVSRAGILYVNPQDLGWSSYVASWIDTRQAQSERANLTILFDKYVPYCLEQVRCNLKTITPIPENSMVQTLCSLLECLLTDHNTPADSPRELYEIYFVFACVWAFGGALFQDHVCNAQVLQVIKLQTAIFLFYSLLQLNDYRAEFSRNITCSVFTALVHTPETICLTYFIDLLLQRGKPIMLVGNAGVGKTILVSDKVSKLKEDYMVAKVPFNYYTTSAMLQRVLEKPLEKKAGRKFAPPTAKRLIYFIDDLNMPEVDVYGTVQPHTLIRQHLDYSHWYDRQRLVLKEIHNCQYITCMNPTAGSFSINPRLQRHFSVFSVHFPSADALATIFSSILSAHFLQGGFSYGVSRSVGTLIQAAICLHQKVSQNFFPTAIRFHYIFNLRDLTNIFQGILFALPETVRYPTDLVHLWLHESSRVYSDKLMEEKDVELFNKILLDTGKRYFEGVDESMFIHQPLVYCHFAQGVGEPRYHQVSDWEKLQKTLADALEHYNELHAVMDLVLFEEAIQHVCRISRILEAPYGNALLVGVGGSGKQSLCRLAAFLSTLEVFQVTLRKGYSINDLKSDIAALYIKVGLKNIGTVFLHTDAQIPDERFLVLINDMLASGDIPDLFSDEDMDMIVNSIRMELRGLGLIDTRDNCWSFFIERIRRQLKVVLCFSPVGFTLRTRARKFPALVNCTAIDWFHPWPQHALQSVSTTFIEKIPGLEPKVRMSISDFISFAHTSVNEVSVKYQQNEKHFNYTTPKSFLEFMKLYGNLLRKKHTELAQKMERLENGLQKLLTTASQVEDLKAKLALQEVELWQKNADIEALIAKIGQQTEKLNQERAVADAEEQKVAAIQTEVTKQQRETEEDLAKAEPALQAADAALNTLNRLNLTELRTFPNPPAIVTNVSAAVLVLLSPQGRIPKDRSWKASKMVMSKVDDFLQALVNFDKERIPEATVKSVKEEYLSDPEFNPEFVRQKSSAAAGLCAWVINIIRFHEVLCEVEMKRMCLSQANADLAEAAEKLEAIRKKLAELDGSLEMLTTAFEKATSEKLRFQEEVNRTNTTIELANRLVKGLESENVRWAHSLAQFHEQEDTLSGDVLLTAAFISYAGSFSKKYRRELLENLWMPFLRTQLPIPMTEGLDPVSMLTDDATVAQWNNEGLPGDKMSTQNATILTNCERWPLLIDPQLQGIKWIKNRYGSGLKVVSLGQKGYVDVIEQAVVSGDTVLIENLEETIDPVLDPLLGRHTIKKGSCIKVGDKECVFHPGFRLILHTKLASPHYKPEIQAQTTLINFTVTRDGLEDQLLAQVVNQERPDLERLKSELTKQQNMFKIELKLLEDELLTRLSAAESNFLGDNLLVEKLETTKHTAAEIEMKVLEAKVNEVKINEAREHYRPVAVRASLLYFIMNDLNKINPMYQFSLKAFNVVFHKAVEMAEASDDVTGRVNILIDCVTFSTFNFISRGLFERDKLTFTAQLAFQLLLMSKEIDVRELDFLLRFNIDHSYNSPVEFLSNSAWSAIKVMSFTDDFRGLDRDIEGSPKRWKKLVESECPEKEKFPQEWKGKSSLQKLILMRALRPDRMTYALRNFVEEKLGTKYTEGRKTEFAKSYRESGPATPVFFILSPGVDPLKDVESLGRKLGFTIDLGKLHNVSLGQGQEAVAEVAVEKAAKEGHWVILQNIHLVGRWLGSLEKLLERCCEDSHPDYRVFMSAEPAPTAQEHIIPQGILENAIKITNEPPTGMHANLHAALDNFDQDILDQCSREQEFKTILFSLCYFHACVAERRKFGPQGWNRKYPFNTGDLTISVNILYNYLEANAQVPWEDLRYLFGEIMYGGHVTDDWDRRLCRTYLEEYMQPNQFDQKLALAPGFVVPSNLDYKGFHKFIDEMLPHESPVHYGLHPNAEIEFLTVTSDNLFHTLLELQSPDAVMGEGASQTLEEKVKTILDEVLEKLPEEYNMSDITSKTAERSPYTLVCLQECERMNLLVSEMRRSLKELDLGLKGELAISSEMEKLQSALFFDNVPETWTKLAYPSTYSLAIWYNDVLQRCKELDTWTQDLSLPSVVWLSGLFNPQSFLTAVMQTLARKNEWALDKVNLTVDVTKKFKEEFNQPAREGAYVYGLYMEGARWDTQTGVICEARLKELTPSMPVISVRAVPNDRQETRNIYECPLYKTKIRGPTYVWTLSLKTRERPAKWVLAGVALLLSV</sequence>
<evidence type="ECO:0000256" key="12">
    <source>
        <dbReference type="ARBA" id="ARBA00023212"/>
    </source>
</evidence>
<evidence type="ECO:0000259" key="24">
    <source>
        <dbReference type="Pfam" id="PF18198"/>
    </source>
</evidence>
<dbReference type="FunFam" id="1.10.8.710:FF:000002">
    <property type="entry name" value="dynein heavy chain 17, axonemal"/>
    <property type="match status" value="1"/>
</dbReference>
<dbReference type="PANTHER" id="PTHR45703:SF12">
    <property type="entry name" value="DYNEIN AXONEMAL HEAVY CHAIN 11"/>
    <property type="match status" value="1"/>
</dbReference>
<evidence type="ECO:0000313" key="26">
    <source>
        <dbReference type="Ensembl" id="ENSTNIP00000014033.1"/>
    </source>
</evidence>
<dbReference type="InterPro" id="IPR042219">
    <property type="entry name" value="AAA_lid_11_sf"/>
</dbReference>
<dbReference type="InterPro" id="IPR024743">
    <property type="entry name" value="Dynein_HC_stalk"/>
</dbReference>
<keyword evidence="10" id="KW-0969">Cilium</keyword>
<dbReference type="Pfam" id="PF12777">
    <property type="entry name" value="MT"/>
    <property type="match status" value="1"/>
</dbReference>
<organism evidence="26 27">
    <name type="scientific">Tetraodon nigroviridis</name>
    <name type="common">Spotted green pufferfish</name>
    <name type="synonym">Chelonodon nigroviridis</name>
    <dbReference type="NCBI Taxonomy" id="99883"/>
    <lineage>
        <taxon>Eukaryota</taxon>
        <taxon>Metazoa</taxon>
        <taxon>Chordata</taxon>
        <taxon>Craniata</taxon>
        <taxon>Vertebrata</taxon>
        <taxon>Euteleostomi</taxon>
        <taxon>Actinopterygii</taxon>
        <taxon>Neopterygii</taxon>
        <taxon>Teleostei</taxon>
        <taxon>Neoteleostei</taxon>
        <taxon>Acanthomorphata</taxon>
        <taxon>Eupercaria</taxon>
        <taxon>Tetraodontiformes</taxon>
        <taxon>Tetradontoidea</taxon>
        <taxon>Tetraodontidae</taxon>
        <taxon>Tetraodon</taxon>
    </lineage>
</organism>
<dbReference type="Pfam" id="PF12774">
    <property type="entry name" value="AAA_6"/>
    <property type="match status" value="1"/>
</dbReference>
<evidence type="ECO:0000256" key="5">
    <source>
        <dbReference type="ARBA" id="ARBA00022737"/>
    </source>
</evidence>
<dbReference type="GO" id="GO:0005874">
    <property type="term" value="C:microtubule"/>
    <property type="evidence" value="ECO:0007669"/>
    <property type="project" value="UniProtKB-KW"/>
</dbReference>
<dbReference type="Gene3D" id="3.10.490.20">
    <property type="match status" value="1"/>
</dbReference>
<dbReference type="Proteomes" id="UP000007303">
    <property type="component" value="Unassembled WGS sequence"/>
</dbReference>
<dbReference type="Gene3D" id="3.40.50.300">
    <property type="entry name" value="P-loop containing nucleotide triphosphate hydrolases"/>
    <property type="match status" value="5"/>
</dbReference>
<evidence type="ECO:0000313" key="27">
    <source>
        <dbReference type="Proteomes" id="UP000007303"/>
    </source>
</evidence>
<evidence type="ECO:0000256" key="11">
    <source>
        <dbReference type="ARBA" id="ARBA00023175"/>
    </source>
</evidence>
<keyword evidence="8" id="KW-0243">Dynein</keyword>
<keyword evidence="7" id="KW-0067">ATP-binding</keyword>
<evidence type="ECO:0000256" key="13">
    <source>
        <dbReference type="ARBA" id="ARBA00023273"/>
    </source>
</evidence>
<dbReference type="FunFam" id="1.20.920.30:FF:000003">
    <property type="entry name" value="Dynein axonemal heavy chain 17"/>
    <property type="match status" value="1"/>
</dbReference>
<evidence type="ECO:0000256" key="1">
    <source>
        <dbReference type="ARBA" id="ARBA00004430"/>
    </source>
</evidence>
<dbReference type="Gene3D" id="1.20.920.20">
    <property type="match status" value="1"/>
</dbReference>
<dbReference type="FunFam" id="3.40.50.300:FF:000411">
    <property type="entry name" value="dynein heavy chain 17, axonemal"/>
    <property type="match status" value="1"/>
</dbReference>
<evidence type="ECO:0000256" key="4">
    <source>
        <dbReference type="ARBA" id="ARBA00022701"/>
    </source>
</evidence>
<dbReference type="Pfam" id="PF12781">
    <property type="entry name" value="AAA_9"/>
    <property type="match status" value="1"/>
</dbReference>
<dbReference type="GO" id="GO:0031514">
    <property type="term" value="C:motile cilium"/>
    <property type="evidence" value="ECO:0007669"/>
    <property type="project" value="UniProtKB-ARBA"/>
</dbReference>
<dbReference type="InterPro" id="IPR026983">
    <property type="entry name" value="DHC"/>
</dbReference>
<reference evidence="26" key="3">
    <citation type="submission" date="2025-09" db="UniProtKB">
        <authorList>
            <consortium name="Ensembl"/>
        </authorList>
    </citation>
    <scope>IDENTIFICATION</scope>
</reference>
<dbReference type="Pfam" id="PF17857">
    <property type="entry name" value="AAA_lid_1"/>
    <property type="match status" value="1"/>
</dbReference>
<keyword evidence="4" id="KW-0493">Microtubule</keyword>
<feature type="coiled-coil region" evidence="14">
    <location>
        <begin position="2932"/>
        <end position="2966"/>
    </location>
</feature>
<dbReference type="InterPro" id="IPR035699">
    <property type="entry name" value="AAA_6"/>
</dbReference>
<evidence type="ECO:0000259" key="25">
    <source>
        <dbReference type="Pfam" id="PF18199"/>
    </source>
</evidence>
<keyword evidence="13" id="KW-0966">Cell projection</keyword>
<dbReference type="FunFam" id="3.40.50.300:FF:002141">
    <property type="entry name" value="Dynein heavy chain"/>
    <property type="match status" value="1"/>
</dbReference>
<reference evidence="26" key="2">
    <citation type="submission" date="2025-08" db="UniProtKB">
        <authorList>
            <consortium name="Ensembl"/>
        </authorList>
    </citation>
    <scope>IDENTIFICATION</scope>
</reference>
<dbReference type="GO" id="GO:0005930">
    <property type="term" value="C:axoneme"/>
    <property type="evidence" value="ECO:0007669"/>
    <property type="project" value="UniProtKB-SubCell"/>
</dbReference>
<dbReference type="Gene3D" id="6.10.140.1060">
    <property type="match status" value="1"/>
</dbReference>
<dbReference type="GO" id="GO:0045505">
    <property type="term" value="F:dynein intermediate chain binding"/>
    <property type="evidence" value="ECO:0007669"/>
    <property type="project" value="InterPro"/>
</dbReference>
<protein>
    <submittedName>
        <fullName evidence="26">Dynein, axonemal, heavy polypeptide 9 like</fullName>
    </submittedName>
</protein>
<evidence type="ECO:0000259" key="17">
    <source>
        <dbReference type="Pfam" id="PF08393"/>
    </source>
</evidence>
<dbReference type="Pfam" id="PF12780">
    <property type="entry name" value="AAA_8"/>
    <property type="match status" value="1"/>
</dbReference>
<dbReference type="Pfam" id="PF08393">
    <property type="entry name" value="DHC_N2"/>
    <property type="match status" value="1"/>
</dbReference>
<keyword evidence="3" id="KW-0963">Cytoplasm</keyword>
<comment type="subcellular location">
    <subcellularLocation>
        <location evidence="1">Cytoplasm</location>
        <location evidence="1">Cytoskeleton</location>
        <location evidence="1">Cilium axoneme</location>
    </subcellularLocation>
</comment>
<dbReference type="Pfam" id="PF08385">
    <property type="entry name" value="DHC_N1"/>
    <property type="match status" value="1"/>
</dbReference>
<evidence type="ECO:0000256" key="10">
    <source>
        <dbReference type="ARBA" id="ARBA00023069"/>
    </source>
</evidence>
<dbReference type="Gene3D" id="1.10.8.720">
    <property type="entry name" value="Region D6 of dynein motor"/>
    <property type="match status" value="1"/>
</dbReference>
<proteinExistence type="inferred from homology"/>
<feature type="domain" description="Dynein heavy chain tail" evidence="16">
    <location>
        <begin position="187"/>
        <end position="760"/>
    </location>
</feature>
<evidence type="ECO:0000259" key="23">
    <source>
        <dbReference type="Pfam" id="PF17857"/>
    </source>
</evidence>
<evidence type="ECO:0000256" key="3">
    <source>
        <dbReference type="ARBA" id="ARBA00022490"/>
    </source>
</evidence>
<evidence type="ECO:0000259" key="18">
    <source>
        <dbReference type="Pfam" id="PF12774"/>
    </source>
</evidence>
<evidence type="ECO:0000259" key="20">
    <source>
        <dbReference type="Pfam" id="PF12780"/>
    </source>
</evidence>
<reference evidence="27" key="1">
    <citation type="journal article" date="2004" name="Nature">
        <title>Genome duplication in the teleost fish Tetraodon nigroviridis reveals the early vertebrate proto-karyotype.</title>
        <authorList>
            <person name="Jaillon O."/>
            <person name="Aury J.-M."/>
            <person name="Brunet F."/>
            <person name="Petit J.-L."/>
            <person name="Stange-Thomann N."/>
            <person name="Mauceli E."/>
            <person name="Bouneau L."/>
            <person name="Fischer C."/>
            <person name="Ozouf-Costaz C."/>
            <person name="Bernot A."/>
            <person name="Nicaud S."/>
            <person name="Jaffe D."/>
            <person name="Fisher S."/>
            <person name="Lutfalla G."/>
            <person name="Dossat C."/>
            <person name="Segurens B."/>
            <person name="Dasilva C."/>
            <person name="Salanoubat M."/>
            <person name="Levy M."/>
            <person name="Boudet N."/>
            <person name="Castellano S."/>
            <person name="Anthouard V."/>
            <person name="Jubin C."/>
            <person name="Castelli V."/>
            <person name="Katinka M."/>
            <person name="Vacherie B."/>
            <person name="Biemont C."/>
            <person name="Skalli Z."/>
            <person name="Cattolico L."/>
            <person name="Poulain J."/>
            <person name="De Berardinis V."/>
            <person name="Cruaud C."/>
            <person name="Duprat S."/>
            <person name="Brottier P."/>
            <person name="Coutanceau J.-P."/>
            <person name="Gouzy J."/>
            <person name="Parra G."/>
            <person name="Lardier G."/>
            <person name="Chapple C."/>
            <person name="McKernan K.J."/>
            <person name="McEwan P."/>
            <person name="Bosak S."/>
            <person name="Kellis M."/>
            <person name="Volff J.-N."/>
            <person name="Guigo R."/>
            <person name="Zody M.C."/>
            <person name="Mesirov J."/>
            <person name="Lindblad-Toh K."/>
            <person name="Birren B."/>
            <person name="Nusbaum C."/>
            <person name="Kahn D."/>
            <person name="Robinson-Rechavi M."/>
            <person name="Laudet V."/>
            <person name="Schachter V."/>
            <person name="Quetier F."/>
            <person name="Saurin W."/>
            <person name="Scarpelli C."/>
            <person name="Wincker P."/>
            <person name="Lander E.S."/>
            <person name="Weissenbach J."/>
            <person name="Roest Crollius H."/>
        </authorList>
    </citation>
    <scope>NUCLEOTIDE SEQUENCE [LARGE SCALE GENOMIC DNA]</scope>
</reference>
<evidence type="ECO:0000259" key="21">
    <source>
        <dbReference type="Pfam" id="PF12781"/>
    </source>
</evidence>
<evidence type="ECO:0000259" key="22">
    <source>
        <dbReference type="Pfam" id="PF17852"/>
    </source>
</evidence>
<dbReference type="FunFam" id="1.20.920.20:FF:000003">
    <property type="entry name" value="Dynein axonemal heavy chain 17"/>
    <property type="match status" value="1"/>
</dbReference>
<feature type="domain" description="Dynein heavy chain region D6 P-loop" evidence="15">
    <location>
        <begin position="3537"/>
        <end position="3657"/>
    </location>
</feature>
<dbReference type="FunFam" id="1.10.8.1220:FF:000001">
    <property type="entry name" value="Dynein axonemal heavy chain 5"/>
    <property type="match status" value="1"/>
</dbReference>
<dbReference type="InterPro" id="IPR041466">
    <property type="entry name" value="Dynein_AAA5_ext"/>
</dbReference>
<accession>H3D0J7</accession>
<dbReference type="Gene3D" id="1.20.1270.280">
    <property type="match status" value="1"/>
</dbReference>
<dbReference type="Gene3D" id="1.10.8.1220">
    <property type="match status" value="1"/>
</dbReference>
<dbReference type="GO" id="GO:0008569">
    <property type="term" value="F:minus-end-directed microtubule motor activity"/>
    <property type="evidence" value="ECO:0007669"/>
    <property type="project" value="InterPro"/>
</dbReference>
<dbReference type="InterPro" id="IPR035706">
    <property type="entry name" value="AAA_9"/>
</dbReference>
<dbReference type="Pfam" id="PF17852">
    <property type="entry name" value="Dynein_AAA_lid"/>
    <property type="match status" value="1"/>
</dbReference>
<dbReference type="InterPro" id="IPR027417">
    <property type="entry name" value="P-loop_NTPase"/>
</dbReference>
<dbReference type="GO" id="GO:0007018">
    <property type="term" value="P:microtubule-based movement"/>
    <property type="evidence" value="ECO:0007669"/>
    <property type="project" value="InterPro"/>
</dbReference>
<dbReference type="FunFam" id="1.20.1270.280:FF:000008">
    <property type="entry name" value="Dynein axonemal heavy chain 11"/>
    <property type="match status" value="1"/>
</dbReference>
<dbReference type="GO" id="GO:0005524">
    <property type="term" value="F:ATP binding"/>
    <property type="evidence" value="ECO:0007669"/>
    <property type="project" value="UniProtKB-KW"/>
</dbReference>
<dbReference type="GeneTree" id="ENSGT00940000154076"/>
<feature type="domain" description="Dynein heavy chain C-terminal" evidence="25">
    <location>
        <begin position="3833"/>
        <end position="4126"/>
    </location>
</feature>
<keyword evidence="27" id="KW-1185">Reference proteome</keyword>
<dbReference type="FunFam" id="1.10.8.720:FF:000002">
    <property type="entry name" value="Dynein heavy chain 9, axonemal"/>
    <property type="match status" value="1"/>
</dbReference>
<feature type="coiled-coil region" evidence="14">
    <location>
        <begin position="2760"/>
        <end position="2787"/>
    </location>
</feature>